<organism evidence="2 3">
    <name type="scientific">Pneumocystis carinii (strain B80)</name>
    <name type="common">Rat pneumocystis pneumonia agent</name>
    <name type="synonym">Pneumocystis carinii f. sp. carinii</name>
    <dbReference type="NCBI Taxonomy" id="1408658"/>
    <lineage>
        <taxon>Eukaryota</taxon>
        <taxon>Fungi</taxon>
        <taxon>Dikarya</taxon>
        <taxon>Ascomycota</taxon>
        <taxon>Taphrinomycotina</taxon>
        <taxon>Pneumocystomycetes</taxon>
        <taxon>Pneumocystaceae</taxon>
        <taxon>Pneumocystis</taxon>
    </lineage>
</organism>
<evidence type="ECO:0000256" key="1">
    <source>
        <dbReference type="SAM" id="Phobius"/>
    </source>
</evidence>
<keyword evidence="1" id="KW-0472">Membrane</keyword>
<keyword evidence="1" id="KW-0812">Transmembrane</keyword>
<reference evidence="3" key="1">
    <citation type="journal article" date="2016" name="Nat. Commun.">
        <title>Genome analysis of three Pneumocystis species reveals adaptation mechanisms to life exclusively in mammalian hosts.</title>
        <authorList>
            <person name="Ma L."/>
            <person name="Chen Z."/>
            <person name="Huang D.W."/>
            <person name="Kutty G."/>
            <person name="Ishihara M."/>
            <person name="Wang H."/>
            <person name="Abouelleil A."/>
            <person name="Bishop L."/>
            <person name="Davey E."/>
            <person name="Deng R."/>
            <person name="Deng X."/>
            <person name="Fan L."/>
            <person name="Fantoni G."/>
            <person name="Fitzgerald M."/>
            <person name="Gogineni E."/>
            <person name="Goldberg J.M."/>
            <person name="Handley G."/>
            <person name="Hu X."/>
            <person name="Huber C."/>
            <person name="Jiao X."/>
            <person name="Jones K."/>
            <person name="Levin J.Z."/>
            <person name="Liu Y."/>
            <person name="Macdonald P."/>
            <person name="Melnikov A."/>
            <person name="Raley C."/>
            <person name="Sassi M."/>
            <person name="Sherman B.T."/>
            <person name="Song X."/>
            <person name="Sykes S."/>
            <person name="Tran B."/>
            <person name="Walsh L."/>
            <person name="Xia Y."/>
            <person name="Yang J."/>
            <person name="Young S."/>
            <person name="Zeng Q."/>
            <person name="Zheng X."/>
            <person name="Stephens R."/>
            <person name="Nusbaum C."/>
            <person name="Birren B.W."/>
            <person name="Azadi P."/>
            <person name="Lempicki R.A."/>
            <person name="Cuomo C.A."/>
            <person name="Kovacs J.A."/>
        </authorList>
    </citation>
    <scope>NUCLEOTIDE SEQUENCE [LARGE SCALE GENOMIC DNA]</scope>
    <source>
        <strain evidence="3">B80</strain>
    </source>
</reference>
<keyword evidence="3" id="KW-1185">Reference proteome</keyword>
<dbReference type="Proteomes" id="UP000054454">
    <property type="component" value="Unassembled WGS sequence"/>
</dbReference>
<dbReference type="GeneID" id="28937488"/>
<comment type="caution">
    <text evidence="2">The sequence shown here is derived from an EMBL/GenBank/DDBJ whole genome shotgun (WGS) entry which is preliminary data.</text>
</comment>
<accession>A0A0W4ZEE1</accession>
<name>A0A0W4ZEE1_PNEC8</name>
<keyword evidence="1" id="KW-1133">Transmembrane helix</keyword>
<gene>
    <name evidence="2" type="ORF">T552_02755</name>
</gene>
<protein>
    <submittedName>
        <fullName evidence="2">Uncharacterized protein</fullName>
    </submittedName>
</protein>
<dbReference type="RefSeq" id="XP_018225086.1">
    <property type="nucleotide sequence ID" value="XM_018371285.1"/>
</dbReference>
<evidence type="ECO:0000313" key="3">
    <source>
        <dbReference type="Proteomes" id="UP000054454"/>
    </source>
</evidence>
<evidence type="ECO:0000313" key="2">
    <source>
        <dbReference type="EMBL" id="KTW26751.1"/>
    </source>
</evidence>
<dbReference type="AlphaFoldDB" id="A0A0W4ZEE1"/>
<dbReference type="EMBL" id="LFVZ01000012">
    <property type="protein sequence ID" value="KTW26751.1"/>
    <property type="molecule type" value="Genomic_DNA"/>
</dbReference>
<proteinExistence type="predicted"/>
<dbReference type="OrthoDB" id="5405779at2759"/>
<feature type="transmembrane region" description="Helical" evidence="1">
    <location>
        <begin position="6"/>
        <end position="23"/>
    </location>
</feature>
<dbReference type="VEuPathDB" id="FungiDB:T552_02755"/>
<sequence length="117" mass="13624">MIVPVIIIILVPIFVAVIVLVFIHQLRTRKILEEDHGIEKPRSSVVQLYRSIFFCFGKKRAKRGIDRQEFEESSLNDVVIPDIYIPPIIFPSQDLDLFARTFHSETNDTRYHTKVSV</sequence>